<reference evidence="1 2" key="1">
    <citation type="journal article" date="2016" name="Mol. Biol. Evol.">
        <title>Comparative Genomics of Early-Diverging Mushroom-Forming Fungi Provides Insights into the Origins of Lignocellulose Decay Capabilities.</title>
        <authorList>
            <person name="Nagy L.G."/>
            <person name="Riley R."/>
            <person name="Tritt A."/>
            <person name="Adam C."/>
            <person name="Daum C."/>
            <person name="Floudas D."/>
            <person name="Sun H."/>
            <person name="Yadav J.S."/>
            <person name="Pangilinan J."/>
            <person name="Larsson K.H."/>
            <person name="Matsuura K."/>
            <person name="Barry K."/>
            <person name="Labutti K."/>
            <person name="Kuo R."/>
            <person name="Ohm R.A."/>
            <person name="Bhattacharya S.S."/>
            <person name="Shirouzu T."/>
            <person name="Yoshinaga Y."/>
            <person name="Martin F.M."/>
            <person name="Grigoriev I.V."/>
            <person name="Hibbett D.S."/>
        </authorList>
    </citation>
    <scope>NUCLEOTIDE SEQUENCE [LARGE SCALE GENOMIC DNA]</scope>
    <source>
        <strain evidence="1 2">93-53</strain>
    </source>
</reference>
<sequence length="279" mass="31595">MERLLLFCEDYKLAGTAYGEGSSPAHPHRQRRRKPAEIHLRMPLALLPEALDRKNLNVRQLAHPSSNGHLGLNGIESFQCSVHEPDPMLRWLLYCGLKLRMCRLAITVRDNPAPVNFFSLDDAQSLLRASGECLEHLVINLETEVFSDSPDGQQAALAHNPNLVSIYVSNVWCLPDDWQFSNSWTSLLSVLADIQPMHTKLQSINIAFITRFKPDITSRPWEQLDGALTRIVDINPRLILTVWISYAMIAINQCHGWRSLSERSRDACSGCRRDEADCV</sequence>
<evidence type="ECO:0000313" key="1">
    <source>
        <dbReference type="EMBL" id="KZT07963.1"/>
    </source>
</evidence>
<keyword evidence="2" id="KW-1185">Reference proteome</keyword>
<dbReference type="RefSeq" id="XP_040765703.1">
    <property type="nucleotide sequence ID" value="XM_040908615.1"/>
</dbReference>
<proteinExistence type="predicted"/>
<gene>
    <name evidence="1" type="ORF">LAESUDRAFT_724452</name>
</gene>
<accession>A0A165EY58</accession>
<protein>
    <submittedName>
        <fullName evidence="1">Uncharacterized protein</fullName>
    </submittedName>
</protein>
<evidence type="ECO:0000313" key="2">
    <source>
        <dbReference type="Proteomes" id="UP000076871"/>
    </source>
</evidence>
<organism evidence="1 2">
    <name type="scientific">Laetiporus sulphureus 93-53</name>
    <dbReference type="NCBI Taxonomy" id="1314785"/>
    <lineage>
        <taxon>Eukaryota</taxon>
        <taxon>Fungi</taxon>
        <taxon>Dikarya</taxon>
        <taxon>Basidiomycota</taxon>
        <taxon>Agaricomycotina</taxon>
        <taxon>Agaricomycetes</taxon>
        <taxon>Polyporales</taxon>
        <taxon>Laetiporus</taxon>
    </lineage>
</organism>
<dbReference type="InParanoid" id="A0A165EY58"/>
<dbReference type="AlphaFoldDB" id="A0A165EY58"/>
<name>A0A165EY58_9APHY</name>
<dbReference type="GeneID" id="63825644"/>
<dbReference type="EMBL" id="KV427617">
    <property type="protein sequence ID" value="KZT07963.1"/>
    <property type="molecule type" value="Genomic_DNA"/>
</dbReference>
<dbReference type="Proteomes" id="UP000076871">
    <property type="component" value="Unassembled WGS sequence"/>
</dbReference>